<protein>
    <submittedName>
        <fullName evidence="1">Uncharacterized protein</fullName>
    </submittedName>
</protein>
<comment type="caution">
    <text evidence="1">The sequence shown here is derived from an EMBL/GenBank/DDBJ whole genome shotgun (WGS) entry which is preliminary data.</text>
</comment>
<accession>A0A0C1Y6X0</accession>
<dbReference type="AlphaFoldDB" id="A0A0C1Y6X0"/>
<reference evidence="1" key="1">
    <citation type="submission" date="2014-11" db="EMBL/GenBank/DDBJ databases">
        <authorList>
            <person name="Malar M.C."/>
            <person name="Sen D."/>
            <person name="Tripathy S."/>
        </authorList>
    </citation>
    <scope>NUCLEOTIDE SEQUENCE</scope>
    <source>
        <strain evidence="1">BDU141951</strain>
    </source>
</reference>
<organism evidence="1">
    <name type="scientific">Lyngbya confervoides BDU141951</name>
    <dbReference type="NCBI Taxonomy" id="1574623"/>
    <lineage>
        <taxon>Bacteria</taxon>
        <taxon>Bacillati</taxon>
        <taxon>Cyanobacteriota</taxon>
        <taxon>Cyanophyceae</taxon>
        <taxon>Oscillatoriophycideae</taxon>
        <taxon>Oscillatoriales</taxon>
        <taxon>Microcoleaceae</taxon>
        <taxon>Lyngbya</taxon>
    </lineage>
</organism>
<dbReference type="EMBL" id="JTHE02000003">
    <property type="protein sequence ID" value="NEV69531.1"/>
    <property type="molecule type" value="Genomic_DNA"/>
</dbReference>
<gene>
    <name evidence="1" type="ORF">QQ91_020765</name>
</gene>
<sequence length="125" mass="14422">MTNLEDPNAVARQVMAQDDQHSHAEIGAIQHLMMCARLTEAGVRKFQQQIQLYQSRHTLNRMLLEAGDLNLIRINAINIAFRVLNEAENPPVDQPADSQRDHQQRVRDYRRYLKVLLSDFSLSSL</sequence>
<reference evidence="1" key="3">
    <citation type="submission" date="2020-02" db="EMBL/GenBank/DDBJ databases">
        <authorList>
            <person name="Sarangi A.N."/>
            <person name="Ghosh S."/>
            <person name="Mukherjee M."/>
            <person name="Tripathy S."/>
        </authorList>
    </citation>
    <scope>NUCLEOTIDE SEQUENCE</scope>
    <source>
        <strain evidence="1">BDU141951</strain>
    </source>
</reference>
<reference evidence="1" key="2">
    <citation type="journal article" date="2015" name="Genome Announc.">
        <title>Draft Genome Sequence of Filamentous Marine Cyanobacterium Lyngbya confervoides Strain BDU141951.</title>
        <authorList>
            <person name="Chandrababunaidu M.M."/>
            <person name="Sen D."/>
            <person name="Tripathy S."/>
        </authorList>
    </citation>
    <scope>NUCLEOTIDE SEQUENCE</scope>
    <source>
        <strain evidence="1">BDU141951</strain>
    </source>
</reference>
<name>A0A0C1Y6X0_9CYAN</name>
<proteinExistence type="predicted"/>
<evidence type="ECO:0000313" key="1">
    <source>
        <dbReference type="EMBL" id="NEV69531.1"/>
    </source>
</evidence>